<feature type="transmembrane region" description="Helical" evidence="8">
    <location>
        <begin position="112"/>
        <end position="130"/>
    </location>
</feature>
<evidence type="ECO:0000256" key="8">
    <source>
        <dbReference type="SAM" id="Phobius"/>
    </source>
</evidence>
<dbReference type="GO" id="GO:0022857">
    <property type="term" value="F:transmembrane transporter activity"/>
    <property type="evidence" value="ECO:0007669"/>
    <property type="project" value="InterPro"/>
</dbReference>
<keyword evidence="3" id="KW-0813">Transport</keyword>
<feature type="transmembrane region" description="Helical" evidence="8">
    <location>
        <begin position="142"/>
        <end position="163"/>
    </location>
</feature>
<dbReference type="Pfam" id="PF07690">
    <property type="entry name" value="MFS_1"/>
    <property type="match status" value="1"/>
</dbReference>
<keyword evidence="7 8" id="KW-0472">Membrane</keyword>
<feature type="transmembrane region" description="Helical" evidence="8">
    <location>
        <begin position="48"/>
        <end position="71"/>
    </location>
</feature>
<evidence type="ECO:0000256" key="3">
    <source>
        <dbReference type="ARBA" id="ARBA00022448"/>
    </source>
</evidence>
<feature type="transmembrane region" description="Helical" evidence="8">
    <location>
        <begin position="285"/>
        <end position="303"/>
    </location>
</feature>
<comment type="caution">
    <text evidence="10">The sequence shown here is derived from an EMBL/GenBank/DDBJ whole genome shotgun (WGS) entry which is preliminary data.</text>
</comment>
<feature type="transmembrane region" description="Helical" evidence="8">
    <location>
        <begin position="220"/>
        <end position="244"/>
    </location>
</feature>
<evidence type="ECO:0000313" key="11">
    <source>
        <dbReference type="Proteomes" id="UP000076501"/>
    </source>
</evidence>
<evidence type="ECO:0000259" key="9">
    <source>
        <dbReference type="PROSITE" id="PS50850"/>
    </source>
</evidence>
<dbReference type="CDD" id="cd17324">
    <property type="entry name" value="MFS_NepI_like"/>
    <property type="match status" value="1"/>
</dbReference>
<dbReference type="Gene3D" id="1.20.1250.20">
    <property type="entry name" value="MFS general substrate transporter like domains"/>
    <property type="match status" value="1"/>
</dbReference>
<proteinExistence type="inferred from homology"/>
<feature type="transmembrane region" description="Helical" evidence="8">
    <location>
        <begin position="169"/>
        <end position="189"/>
    </location>
</feature>
<comment type="similarity">
    <text evidence="2">Belongs to the major facilitator superfamily.</text>
</comment>
<evidence type="ECO:0000256" key="7">
    <source>
        <dbReference type="ARBA" id="ARBA00023136"/>
    </source>
</evidence>
<evidence type="ECO:0000256" key="2">
    <source>
        <dbReference type="ARBA" id="ARBA00008335"/>
    </source>
</evidence>
<evidence type="ECO:0000256" key="6">
    <source>
        <dbReference type="ARBA" id="ARBA00022989"/>
    </source>
</evidence>
<evidence type="ECO:0000256" key="5">
    <source>
        <dbReference type="ARBA" id="ARBA00022692"/>
    </source>
</evidence>
<dbReference type="PANTHER" id="PTHR43271:SF2">
    <property type="entry name" value="BLL2771 PROTEIN"/>
    <property type="match status" value="1"/>
</dbReference>
<reference evidence="10 11" key="1">
    <citation type="submission" date="2015-09" db="EMBL/GenBank/DDBJ databases">
        <title>Bacillus cereus food isolates.</title>
        <authorList>
            <person name="Boekhorst J."/>
        </authorList>
    </citation>
    <scope>NUCLEOTIDE SEQUENCE [LARGE SCALE GENOMIC DNA]</scope>
    <source>
        <strain evidence="10 11">B4082</strain>
    </source>
</reference>
<dbReference type="PATRIC" id="fig|1396.539.peg.1557"/>
<dbReference type="InterPro" id="IPR036259">
    <property type="entry name" value="MFS_trans_sf"/>
</dbReference>
<dbReference type="InterPro" id="IPR020846">
    <property type="entry name" value="MFS_dom"/>
</dbReference>
<dbReference type="GO" id="GO:0005886">
    <property type="term" value="C:plasma membrane"/>
    <property type="evidence" value="ECO:0007669"/>
    <property type="project" value="UniProtKB-SubCell"/>
</dbReference>
<feature type="transmembrane region" description="Helical" evidence="8">
    <location>
        <begin position="20"/>
        <end position="42"/>
    </location>
</feature>
<dbReference type="PROSITE" id="PS50850">
    <property type="entry name" value="MFS"/>
    <property type="match status" value="1"/>
</dbReference>
<feature type="domain" description="Major facilitator superfamily (MFS) profile" evidence="9">
    <location>
        <begin position="17"/>
        <end position="396"/>
    </location>
</feature>
<feature type="transmembrane region" description="Helical" evidence="8">
    <location>
        <begin position="83"/>
        <end position="106"/>
    </location>
</feature>
<evidence type="ECO:0000256" key="4">
    <source>
        <dbReference type="ARBA" id="ARBA00022475"/>
    </source>
</evidence>
<dbReference type="SUPFAM" id="SSF103473">
    <property type="entry name" value="MFS general substrate transporter"/>
    <property type="match status" value="1"/>
</dbReference>
<feature type="transmembrane region" description="Helical" evidence="8">
    <location>
        <begin position="256"/>
        <end position="273"/>
    </location>
</feature>
<organism evidence="10 11">
    <name type="scientific">Bacillus cereus</name>
    <dbReference type="NCBI Taxonomy" id="1396"/>
    <lineage>
        <taxon>Bacteria</taxon>
        <taxon>Bacillati</taxon>
        <taxon>Bacillota</taxon>
        <taxon>Bacilli</taxon>
        <taxon>Bacillales</taxon>
        <taxon>Bacillaceae</taxon>
        <taxon>Bacillus</taxon>
        <taxon>Bacillus cereus group</taxon>
    </lineage>
</organism>
<dbReference type="EMBL" id="LJKA01000040">
    <property type="protein sequence ID" value="KZD35525.1"/>
    <property type="molecule type" value="Genomic_DNA"/>
</dbReference>
<sequence>MMEIGKEINSEKNYTIMTVVLCWSGMVVMSSLYVTIPLIALFSDLFNISLAQSAATGSIFSVGFAIGCLLFGAISDKYGRKKVIFIGLLALSIISFSLGFVDSIFWLVILRGLQGIAAATFSPVALAYVVEMFPVEKKVTTIGFVSTGFLVAGIVGQVISTVVSQHFGWHMVFFLLSIVYMITAVWVQYSLPKGATSQSYTDILGPIKQMGKVFTHKSLVLSYMIAFVLLMAFVNIYTVLGNYLSSPIYNLNAEQILYFRLAGLFGMMLSPIAGRLTKRFEVRKVLQGGLLVAIFNLSAMGFVSYLPLLVIMSVCFVIGIAISVPSLVALVGQLGGKARGIAVSIYTFILFLGTSIGPLISIYLMKIGSYAQTFILLGMILFIGFIASLFINNEHVFDDM</sequence>
<feature type="transmembrane region" description="Helical" evidence="8">
    <location>
        <begin position="343"/>
        <end position="364"/>
    </location>
</feature>
<protein>
    <recommendedName>
        <fullName evidence="9">Major facilitator superfamily (MFS) profile domain-containing protein</fullName>
    </recommendedName>
</protein>
<accession>A0A162N1J5</accession>
<dbReference type="PANTHER" id="PTHR43271">
    <property type="entry name" value="BLL2771 PROTEIN"/>
    <property type="match status" value="1"/>
</dbReference>
<dbReference type="InterPro" id="IPR011701">
    <property type="entry name" value="MFS"/>
</dbReference>
<evidence type="ECO:0000313" key="10">
    <source>
        <dbReference type="EMBL" id="KZD35525.1"/>
    </source>
</evidence>
<keyword evidence="6 8" id="KW-1133">Transmembrane helix</keyword>
<feature type="transmembrane region" description="Helical" evidence="8">
    <location>
        <begin position="309"/>
        <end position="331"/>
    </location>
</feature>
<gene>
    <name evidence="10" type="ORF">B4082_2516</name>
</gene>
<name>A0A162N1J5_BACCE</name>
<feature type="transmembrane region" description="Helical" evidence="8">
    <location>
        <begin position="370"/>
        <end position="391"/>
    </location>
</feature>
<keyword evidence="5 8" id="KW-0812">Transmembrane</keyword>
<keyword evidence="4" id="KW-1003">Cell membrane</keyword>
<dbReference type="AlphaFoldDB" id="A0A162N1J5"/>
<evidence type="ECO:0000256" key="1">
    <source>
        <dbReference type="ARBA" id="ARBA00004651"/>
    </source>
</evidence>
<comment type="subcellular location">
    <subcellularLocation>
        <location evidence="1">Cell membrane</location>
        <topology evidence="1">Multi-pass membrane protein</topology>
    </subcellularLocation>
</comment>
<dbReference type="Proteomes" id="UP000076501">
    <property type="component" value="Unassembled WGS sequence"/>
</dbReference>